<evidence type="ECO:0000256" key="6">
    <source>
        <dbReference type="SAM" id="MobiDB-lite"/>
    </source>
</evidence>
<organism evidence="8 9">
    <name type="scientific">Canna indica</name>
    <name type="common">Indian-shot</name>
    <dbReference type="NCBI Taxonomy" id="4628"/>
    <lineage>
        <taxon>Eukaryota</taxon>
        <taxon>Viridiplantae</taxon>
        <taxon>Streptophyta</taxon>
        <taxon>Embryophyta</taxon>
        <taxon>Tracheophyta</taxon>
        <taxon>Spermatophyta</taxon>
        <taxon>Magnoliopsida</taxon>
        <taxon>Liliopsida</taxon>
        <taxon>Zingiberales</taxon>
        <taxon>Cannaceae</taxon>
        <taxon>Canna</taxon>
    </lineage>
</organism>
<gene>
    <name evidence="8" type="ORF">Cni_G21936</name>
</gene>
<comment type="subcellular location">
    <subcellularLocation>
        <location evidence="1">Nucleus</location>
    </subcellularLocation>
</comment>
<evidence type="ECO:0000256" key="1">
    <source>
        <dbReference type="ARBA" id="ARBA00004123"/>
    </source>
</evidence>
<dbReference type="InterPro" id="IPR017887">
    <property type="entry name" value="TF_TCP_subgr"/>
</dbReference>
<feature type="compositionally biased region" description="Low complexity" evidence="6">
    <location>
        <begin position="13"/>
        <end position="22"/>
    </location>
</feature>
<protein>
    <submittedName>
        <fullName evidence="8">Transcription factor TCP15-like</fullName>
    </submittedName>
</protein>
<dbReference type="GO" id="GO:0043565">
    <property type="term" value="F:sequence-specific DNA binding"/>
    <property type="evidence" value="ECO:0007669"/>
    <property type="project" value="TreeGrafter"/>
</dbReference>
<evidence type="ECO:0000256" key="4">
    <source>
        <dbReference type="ARBA" id="ARBA00023163"/>
    </source>
</evidence>
<accession>A0AAQ3KQI1</accession>
<evidence type="ECO:0000256" key="3">
    <source>
        <dbReference type="ARBA" id="ARBA00023125"/>
    </source>
</evidence>
<dbReference type="PANTHER" id="PTHR31072:SF170">
    <property type="entry name" value="TRANSCRIPTION FACTOR TCP15-RELATED"/>
    <property type="match status" value="1"/>
</dbReference>
<keyword evidence="2" id="KW-0805">Transcription regulation</keyword>
<keyword evidence="9" id="KW-1185">Reference proteome</keyword>
<evidence type="ECO:0000256" key="5">
    <source>
        <dbReference type="ARBA" id="ARBA00023242"/>
    </source>
</evidence>
<dbReference type="InterPro" id="IPR005333">
    <property type="entry name" value="Transcription_factor_TCP"/>
</dbReference>
<reference evidence="8 9" key="1">
    <citation type="submission" date="2023-10" db="EMBL/GenBank/DDBJ databases">
        <title>Chromosome-scale genome assembly provides insights into flower coloration mechanisms of Canna indica.</title>
        <authorList>
            <person name="Li C."/>
        </authorList>
    </citation>
    <scope>NUCLEOTIDE SEQUENCE [LARGE SCALE GENOMIC DNA]</scope>
    <source>
        <tissue evidence="8">Flower</tissue>
    </source>
</reference>
<evidence type="ECO:0000256" key="2">
    <source>
        <dbReference type="ARBA" id="ARBA00023015"/>
    </source>
</evidence>
<dbReference type="PROSITE" id="PS51369">
    <property type="entry name" value="TCP"/>
    <property type="match status" value="1"/>
</dbReference>
<evidence type="ECO:0000313" key="9">
    <source>
        <dbReference type="Proteomes" id="UP001327560"/>
    </source>
</evidence>
<feature type="domain" description="TCP" evidence="7">
    <location>
        <begin position="1"/>
        <end position="78"/>
    </location>
</feature>
<feature type="region of interest" description="Disordered" evidence="6">
    <location>
        <begin position="13"/>
        <end position="36"/>
    </location>
</feature>
<dbReference type="Proteomes" id="UP001327560">
    <property type="component" value="Chromosome 7"/>
</dbReference>
<keyword evidence="4" id="KW-0804">Transcription</keyword>
<dbReference type="PANTHER" id="PTHR31072">
    <property type="entry name" value="TRANSCRIPTION FACTOR TCP4-RELATED"/>
    <property type="match status" value="1"/>
</dbReference>
<evidence type="ECO:0000313" key="8">
    <source>
        <dbReference type="EMBL" id="WOL13167.1"/>
    </source>
</evidence>
<keyword evidence="3" id="KW-0238">DNA-binding</keyword>
<sequence>MAAHSSSWIRRGAAAAQAELQQGPPHQGGRPRSPDLHANHLRTYVARVFQLTRELGHMTDGETIEWLLQQAEPAVVAAIGTGTIPANFTSLNISLRNSGSSISAPSHFRGVNHHLGSAAALQIHNEWERCSSSAFPESFDLFPPLPVLCDVAFLIHQAPQQEKHAANVEQYYKD</sequence>
<proteinExistence type="predicted"/>
<dbReference type="GO" id="GO:0005634">
    <property type="term" value="C:nucleus"/>
    <property type="evidence" value="ECO:0007669"/>
    <property type="project" value="UniProtKB-SubCell"/>
</dbReference>
<keyword evidence="5" id="KW-0539">Nucleus</keyword>
<name>A0AAQ3KQI1_9LILI</name>
<dbReference type="GO" id="GO:0003700">
    <property type="term" value="F:DNA-binding transcription factor activity"/>
    <property type="evidence" value="ECO:0007669"/>
    <property type="project" value="InterPro"/>
</dbReference>
<dbReference type="EMBL" id="CP136896">
    <property type="protein sequence ID" value="WOL13167.1"/>
    <property type="molecule type" value="Genomic_DNA"/>
</dbReference>
<dbReference type="AlphaFoldDB" id="A0AAQ3KQI1"/>
<evidence type="ECO:0000259" key="7">
    <source>
        <dbReference type="PROSITE" id="PS51369"/>
    </source>
</evidence>
<dbReference type="Pfam" id="PF03634">
    <property type="entry name" value="TCP"/>
    <property type="match status" value="1"/>
</dbReference>